<sequence>MNQPIFNPPIPYIGSNQSRFIPGRIIRIQGTVPAIAYRFNINLQCGPQTTPQDDIALQVSVQMLDGYIALNSLQHSVWDEEQRNLTLPIKRAERFEIILLCEFNQYKVAINGHHYCEFPQRIHYDRISHLAIDGDVSIIQVSYESATPSGPGRVSGSSIEAPRAPPLENPTDEFELIDSAPAKTSPPSGIHSPASPGFTQPPSYEAAMSAGPLYPMSGSGGMPHPGVANANMYAPSSTSGIHPLITGVNVPPNPSSAPVPLNAYPTYSVSGHTGIPPPPGAPVPLNAPNSRFKPIQHTDLAKRGGIVVAVIIIILIVVIKFFS</sequence>
<dbReference type="InterPro" id="IPR013320">
    <property type="entry name" value="ConA-like_dom_sf"/>
</dbReference>
<keyword evidence="4" id="KW-1133">Transmembrane helix</keyword>
<dbReference type="EMBL" id="VTPC01004454">
    <property type="protein sequence ID" value="KAF2897126.1"/>
    <property type="molecule type" value="Genomic_DNA"/>
</dbReference>
<dbReference type="SMART" id="SM00276">
    <property type="entry name" value="GLECT"/>
    <property type="match status" value="1"/>
</dbReference>
<keyword evidence="4" id="KW-0472">Membrane</keyword>
<keyword evidence="4" id="KW-0812">Transmembrane</keyword>
<feature type="region of interest" description="Disordered" evidence="3">
    <location>
        <begin position="146"/>
        <end position="204"/>
    </location>
</feature>
<dbReference type="InterPro" id="IPR001079">
    <property type="entry name" value="Galectin_CRD"/>
</dbReference>
<evidence type="ECO:0000313" key="7">
    <source>
        <dbReference type="Proteomes" id="UP000801492"/>
    </source>
</evidence>
<organism evidence="6 7">
    <name type="scientific">Ignelater luminosus</name>
    <name type="common">Cucubano</name>
    <name type="synonym">Pyrophorus luminosus</name>
    <dbReference type="NCBI Taxonomy" id="2038154"/>
    <lineage>
        <taxon>Eukaryota</taxon>
        <taxon>Metazoa</taxon>
        <taxon>Ecdysozoa</taxon>
        <taxon>Arthropoda</taxon>
        <taxon>Hexapoda</taxon>
        <taxon>Insecta</taxon>
        <taxon>Pterygota</taxon>
        <taxon>Neoptera</taxon>
        <taxon>Endopterygota</taxon>
        <taxon>Coleoptera</taxon>
        <taxon>Polyphaga</taxon>
        <taxon>Elateriformia</taxon>
        <taxon>Elateroidea</taxon>
        <taxon>Elateridae</taxon>
        <taxon>Agrypninae</taxon>
        <taxon>Pyrophorini</taxon>
        <taxon>Ignelater</taxon>
    </lineage>
</organism>
<dbReference type="AlphaFoldDB" id="A0A8K0D518"/>
<name>A0A8K0D518_IGNLU</name>
<evidence type="ECO:0000259" key="5">
    <source>
        <dbReference type="PROSITE" id="PS51304"/>
    </source>
</evidence>
<feature type="transmembrane region" description="Helical" evidence="4">
    <location>
        <begin position="304"/>
        <end position="322"/>
    </location>
</feature>
<evidence type="ECO:0000256" key="3">
    <source>
        <dbReference type="SAM" id="MobiDB-lite"/>
    </source>
</evidence>
<dbReference type="GO" id="GO:0030246">
    <property type="term" value="F:carbohydrate binding"/>
    <property type="evidence" value="ECO:0007669"/>
    <property type="project" value="UniProtKB-UniRule"/>
</dbReference>
<dbReference type="GO" id="GO:0016936">
    <property type="term" value="F:galactoside binding"/>
    <property type="evidence" value="ECO:0007669"/>
    <property type="project" value="TreeGrafter"/>
</dbReference>
<dbReference type="Pfam" id="PF00337">
    <property type="entry name" value="Gal-bind_lectin"/>
    <property type="match status" value="1"/>
</dbReference>
<reference evidence="6" key="1">
    <citation type="submission" date="2019-08" db="EMBL/GenBank/DDBJ databases">
        <title>The genome of the North American firefly Photinus pyralis.</title>
        <authorList>
            <consortium name="Photinus pyralis genome working group"/>
            <person name="Fallon T.R."/>
            <person name="Sander Lower S.E."/>
            <person name="Weng J.-K."/>
        </authorList>
    </citation>
    <scope>NUCLEOTIDE SEQUENCE</scope>
    <source>
        <strain evidence="6">TRF0915ILg1</strain>
        <tissue evidence="6">Whole body</tissue>
    </source>
</reference>
<feature type="domain" description="Galectin" evidence="5">
    <location>
        <begin position="12"/>
        <end position="144"/>
    </location>
</feature>
<comment type="caution">
    <text evidence="6">The sequence shown here is derived from an EMBL/GenBank/DDBJ whole genome shotgun (WGS) entry which is preliminary data.</text>
</comment>
<dbReference type="SUPFAM" id="SSF49899">
    <property type="entry name" value="Concanavalin A-like lectins/glucanases"/>
    <property type="match status" value="1"/>
</dbReference>
<accession>A0A8K0D518</accession>
<protein>
    <recommendedName>
        <fullName evidence="2">Galectin</fullName>
    </recommendedName>
</protein>
<dbReference type="Gene3D" id="2.60.120.200">
    <property type="match status" value="1"/>
</dbReference>
<dbReference type="PROSITE" id="PS51304">
    <property type="entry name" value="GALECTIN"/>
    <property type="match status" value="1"/>
</dbReference>
<evidence type="ECO:0000256" key="2">
    <source>
        <dbReference type="RuleBase" id="RU102079"/>
    </source>
</evidence>
<keyword evidence="7" id="KW-1185">Reference proteome</keyword>
<evidence type="ECO:0000256" key="1">
    <source>
        <dbReference type="ARBA" id="ARBA00022734"/>
    </source>
</evidence>
<dbReference type="SMART" id="SM00908">
    <property type="entry name" value="Gal-bind_lectin"/>
    <property type="match status" value="1"/>
</dbReference>
<dbReference type="InterPro" id="IPR044156">
    <property type="entry name" value="Galectin-like"/>
</dbReference>
<evidence type="ECO:0000256" key="4">
    <source>
        <dbReference type="SAM" id="Phobius"/>
    </source>
</evidence>
<evidence type="ECO:0000313" key="6">
    <source>
        <dbReference type="EMBL" id="KAF2897126.1"/>
    </source>
</evidence>
<gene>
    <name evidence="6" type="ORF">ILUMI_09047</name>
</gene>
<dbReference type="CDD" id="cd00070">
    <property type="entry name" value="GLECT"/>
    <property type="match status" value="1"/>
</dbReference>
<dbReference type="PANTHER" id="PTHR11346">
    <property type="entry name" value="GALECTIN"/>
    <property type="match status" value="1"/>
</dbReference>
<dbReference type="PANTHER" id="PTHR11346:SF176">
    <property type="entry name" value="32 KDA BETA-GALACTOSIDE-BINDING LECTIN LEC-3"/>
    <property type="match status" value="1"/>
</dbReference>
<keyword evidence="1 2" id="KW-0430">Lectin</keyword>
<proteinExistence type="predicted"/>
<dbReference type="Proteomes" id="UP000801492">
    <property type="component" value="Unassembled WGS sequence"/>
</dbReference>
<dbReference type="OrthoDB" id="6770721at2759"/>